<feature type="compositionally biased region" description="Polar residues" evidence="1">
    <location>
        <begin position="389"/>
        <end position="399"/>
    </location>
</feature>
<sequence>MYCQHCGENLAKSAHFCTNCGKSVTSSECDSLMPTELSSDGSKSLEALRKRFLTNKSEASPPKKSCVKPDLKMKEIKEDIQVQLQIQILDKYETAVKRVFPTSEDILSGKISITVPIKSTGVYWMKKVNEYFQGNYKLQIMTICSSGYSVVDNPEDFKIANLKFEMKKFKKKAGDLQAYIKFVDKGKTLTTSTIALKEKSIEMKIRKEGRAIKAGAIQAEYESLSSDEDTALQLTSQEGGNEDKVLILVERLSMYESGVQSAKSAGDTSKQKKYGTALKTIQDLLLQAQKGKVVDESGIPPRIPEIETEQMIETKRDQYKTTALKPKQSADTHTATRSKQPSASASRSPQQILRFNNEPTSPSHEIETEQMIETKRDQYKTTALKPKQSADTHTATRSKQPSASASPSPQQILRFNNEPTSPSHEIETEQMIETKRDQYKTTALKPKQSADTHTAKKSVQIAKNDSQFINILSDSDADTSENELATMNIVKRARTGTPGCQKLTLKEKKKLRQEMAKDFIPPKPGLRSSKEFMILNDNAIYSRHFDLTTPIKGLYNWLVATIPYETVPARFVLQCVGVDVCELTDCRHRFPITDERDRDILLISVPSSLVISPIADEVNTTFTCYDEVYFSYSDL</sequence>
<dbReference type="OrthoDB" id="6202139at2759"/>
<dbReference type="AlphaFoldDB" id="A0A8S3TF93"/>
<reference evidence="3" key="1">
    <citation type="submission" date="2021-03" db="EMBL/GenBank/DDBJ databases">
        <authorList>
            <person name="Bekaert M."/>
        </authorList>
    </citation>
    <scope>NUCLEOTIDE SEQUENCE</scope>
</reference>
<dbReference type="GO" id="GO:0001227">
    <property type="term" value="F:DNA-binding transcription repressor activity, RNA polymerase II-specific"/>
    <property type="evidence" value="ECO:0007669"/>
    <property type="project" value="InterPro"/>
</dbReference>
<feature type="compositionally biased region" description="Low complexity" evidence="1">
    <location>
        <begin position="337"/>
        <end position="350"/>
    </location>
</feature>
<evidence type="ECO:0000259" key="2">
    <source>
        <dbReference type="SMART" id="SM00685"/>
    </source>
</evidence>
<accession>A0A8S3TF93</accession>
<dbReference type="InterPro" id="IPR026870">
    <property type="entry name" value="Zinc_ribbon_dom"/>
</dbReference>
<feature type="region of interest" description="Disordered" evidence="1">
    <location>
        <begin position="439"/>
        <end position="458"/>
    </location>
</feature>
<dbReference type="PANTHER" id="PTHR13076">
    <property type="entry name" value="COILED-COIL AND C2 DOMAIN-CONTAINING PROTEIN 1-LIKE"/>
    <property type="match status" value="1"/>
</dbReference>
<dbReference type="Pfam" id="PF21528">
    <property type="entry name" value="CC2D1A-B_DM14"/>
    <property type="match status" value="1"/>
</dbReference>
<feature type="compositionally biased region" description="Polar residues" evidence="1">
    <location>
        <begin position="351"/>
        <end position="363"/>
    </location>
</feature>
<dbReference type="InterPro" id="IPR006608">
    <property type="entry name" value="CC2D1A/B_DM14"/>
</dbReference>
<feature type="compositionally biased region" description="Polar residues" evidence="1">
    <location>
        <begin position="413"/>
        <end position="423"/>
    </location>
</feature>
<evidence type="ECO:0000256" key="1">
    <source>
        <dbReference type="SAM" id="MobiDB-lite"/>
    </source>
</evidence>
<dbReference type="PANTHER" id="PTHR13076:SF9">
    <property type="entry name" value="COILED-COIL AND C2 DOMAIN-CONTAINING PROTEIN 1-LIKE"/>
    <property type="match status" value="1"/>
</dbReference>
<feature type="domain" description="DM14" evidence="2">
    <location>
        <begin position="245"/>
        <end position="303"/>
    </location>
</feature>
<dbReference type="SMART" id="SM00685">
    <property type="entry name" value="DM14"/>
    <property type="match status" value="1"/>
</dbReference>
<organism evidence="3 4">
    <name type="scientific">Mytilus edulis</name>
    <name type="common">Blue mussel</name>
    <dbReference type="NCBI Taxonomy" id="6550"/>
    <lineage>
        <taxon>Eukaryota</taxon>
        <taxon>Metazoa</taxon>
        <taxon>Spiralia</taxon>
        <taxon>Lophotrochozoa</taxon>
        <taxon>Mollusca</taxon>
        <taxon>Bivalvia</taxon>
        <taxon>Autobranchia</taxon>
        <taxon>Pteriomorphia</taxon>
        <taxon>Mytilida</taxon>
        <taxon>Mytiloidea</taxon>
        <taxon>Mytilidae</taxon>
        <taxon>Mytilinae</taxon>
        <taxon>Mytilus</taxon>
    </lineage>
</organism>
<name>A0A8S3TF93_MYTED</name>
<dbReference type="Pfam" id="PF13240">
    <property type="entry name" value="Zn_Ribbon_1"/>
    <property type="match status" value="1"/>
</dbReference>
<dbReference type="Proteomes" id="UP000683360">
    <property type="component" value="Unassembled WGS sequence"/>
</dbReference>
<protein>
    <recommendedName>
        <fullName evidence="2">DM14 domain-containing protein</fullName>
    </recommendedName>
</protein>
<comment type="caution">
    <text evidence="3">The sequence shown here is derived from an EMBL/GenBank/DDBJ whole genome shotgun (WGS) entry which is preliminary data.</text>
</comment>
<dbReference type="EMBL" id="CAJPWZ010002178">
    <property type="protein sequence ID" value="CAG2232308.1"/>
    <property type="molecule type" value="Genomic_DNA"/>
</dbReference>
<proteinExistence type="predicted"/>
<evidence type="ECO:0000313" key="4">
    <source>
        <dbReference type="Proteomes" id="UP000683360"/>
    </source>
</evidence>
<evidence type="ECO:0000313" key="3">
    <source>
        <dbReference type="EMBL" id="CAG2232308.1"/>
    </source>
</evidence>
<feature type="region of interest" description="Disordered" evidence="1">
    <location>
        <begin position="379"/>
        <end position="427"/>
    </location>
</feature>
<keyword evidence="4" id="KW-1185">Reference proteome</keyword>
<dbReference type="InterPro" id="IPR039725">
    <property type="entry name" value="CC2D1A/B"/>
</dbReference>
<gene>
    <name evidence="3" type="ORF">MEDL_45046</name>
</gene>
<feature type="region of interest" description="Disordered" evidence="1">
    <location>
        <begin position="318"/>
        <end position="367"/>
    </location>
</feature>
<feature type="compositionally biased region" description="Low complexity" evidence="1">
    <location>
        <begin position="400"/>
        <end position="411"/>
    </location>
</feature>